<accession>A0A5B7T193</accession>
<evidence type="ECO:0000313" key="3">
    <source>
        <dbReference type="Proteomes" id="UP000310673"/>
    </source>
</evidence>
<reference evidence="2 3" key="1">
    <citation type="submission" date="2019-05" db="EMBL/GenBank/DDBJ databases">
        <title>Genome Sequence of Lactobacillus futsaii Y97, a Potential Probiotic Strain Isolated from the Futsai of Taiwan.</title>
        <authorList>
            <person name="Du X."/>
        </authorList>
    </citation>
    <scope>NUCLEOTIDE SEQUENCE [LARGE SCALE GENOMIC DNA]</scope>
    <source>
        <strain evidence="2 3">Y97</strain>
    </source>
</reference>
<dbReference type="InterPro" id="IPR006490">
    <property type="entry name" value="Maj_tail_phi13"/>
</dbReference>
<dbReference type="AlphaFoldDB" id="A0A5B7T193"/>
<proteinExistence type="predicted"/>
<feature type="compositionally biased region" description="Polar residues" evidence="1">
    <location>
        <begin position="213"/>
        <end position="222"/>
    </location>
</feature>
<dbReference type="InterPro" id="IPR006724">
    <property type="entry name" value="Phage_TTP"/>
</dbReference>
<organism evidence="2 3">
    <name type="scientific">Companilactobacillus futsaii</name>
    <dbReference type="NCBI Taxonomy" id="938155"/>
    <lineage>
        <taxon>Bacteria</taxon>
        <taxon>Bacillati</taxon>
        <taxon>Bacillota</taxon>
        <taxon>Bacilli</taxon>
        <taxon>Lactobacillales</taxon>
        <taxon>Lactobacillaceae</taxon>
        <taxon>Companilactobacillus</taxon>
    </lineage>
</organism>
<name>A0A5B7T193_9LACO</name>
<evidence type="ECO:0000313" key="2">
    <source>
        <dbReference type="EMBL" id="QCX24035.1"/>
    </source>
</evidence>
<dbReference type="Proteomes" id="UP000310673">
    <property type="component" value="Chromosome"/>
</dbReference>
<dbReference type="KEGG" id="lft:FG051_02470"/>
<dbReference type="Pfam" id="PF04630">
    <property type="entry name" value="Phage_TTP_1"/>
    <property type="match status" value="1"/>
</dbReference>
<sequence>MADKLKAIGSMGFRRVFLGIMDDQENVVKVVTVDENSGGTIELKTSGFSGQLNVEYASNIAYFVSDAGTGTGKIELSMMEIPSEVSTDILGDTVNEDGVYMTTSDVKQPYVAIIAEAQDLNQNPMWIGIAKAKFATTDGNDFKTAEDKGMTPEKPSITGSAITRRLGKLVKTKASNSNGTTLAQFAKVMFPGFTGDLDDSTQTLDKEGHKTDGSTTSEGATA</sequence>
<dbReference type="RefSeq" id="WP_083484580.1">
    <property type="nucleotide sequence ID" value="NZ_CP040736.1"/>
</dbReference>
<dbReference type="NCBIfam" id="TIGR01603">
    <property type="entry name" value="maj_tail_phi13"/>
    <property type="match status" value="1"/>
</dbReference>
<gene>
    <name evidence="2" type="ORF">FG051_02470</name>
</gene>
<dbReference type="EMBL" id="CP040736">
    <property type="protein sequence ID" value="QCX24035.1"/>
    <property type="molecule type" value="Genomic_DNA"/>
</dbReference>
<dbReference type="STRING" id="1423818.FC88_GL000204"/>
<feature type="region of interest" description="Disordered" evidence="1">
    <location>
        <begin position="197"/>
        <end position="222"/>
    </location>
</feature>
<evidence type="ECO:0000256" key="1">
    <source>
        <dbReference type="SAM" id="MobiDB-lite"/>
    </source>
</evidence>
<protein>
    <submittedName>
        <fullName evidence="2">Phage tail protein</fullName>
    </submittedName>
</protein>